<dbReference type="InterPro" id="IPR001878">
    <property type="entry name" value="Znf_CCHC"/>
</dbReference>
<organism evidence="4 5">
    <name type="scientific">Panicum miliaceum</name>
    <name type="common">Proso millet</name>
    <name type="synonym">Broomcorn millet</name>
    <dbReference type="NCBI Taxonomy" id="4540"/>
    <lineage>
        <taxon>Eukaryota</taxon>
        <taxon>Viridiplantae</taxon>
        <taxon>Streptophyta</taxon>
        <taxon>Embryophyta</taxon>
        <taxon>Tracheophyta</taxon>
        <taxon>Spermatophyta</taxon>
        <taxon>Magnoliopsida</taxon>
        <taxon>Liliopsida</taxon>
        <taxon>Poales</taxon>
        <taxon>Poaceae</taxon>
        <taxon>PACMAD clade</taxon>
        <taxon>Panicoideae</taxon>
        <taxon>Panicodae</taxon>
        <taxon>Paniceae</taxon>
        <taxon>Panicinae</taxon>
        <taxon>Panicum</taxon>
        <taxon>Panicum sect. Panicum</taxon>
    </lineage>
</organism>
<dbReference type="PANTHER" id="PTHR33170">
    <property type="entry name" value="DUF4283 DOMAIN-CONTAINING PROTEIN-RELATED"/>
    <property type="match status" value="1"/>
</dbReference>
<name>A0A3L6TFZ9_PANMI</name>
<feature type="region of interest" description="Disordered" evidence="2">
    <location>
        <begin position="1"/>
        <end position="34"/>
    </location>
</feature>
<feature type="compositionally biased region" description="Basic and acidic residues" evidence="2">
    <location>
        <begin position="21"/>
        <end position="34"/>
    </location>
</feature>
<dbReference type="SUPFAM" id="SSF57756">
    <property type="entry name" value="Retrovirus zinc finger-like domains"/>
    <property type="match status" value="1"/>
</dbReference>
<evidence type="ECO:0000256" key="1">
    <source>
        <dbReference type="PROSITE-ProRule" id="PRU00047"/>
    </source>
</evidence>
<dbReference type="EMBL" id="PQIB02000002">
    <property type="protein sequence ID" value="RLN36478.1"/>
    <property type="molecule type" value="Genomic_DNA"/>
</dbReference>
<evidence type="ECO:0000313" key="5">
    <source>
        <dbReference type="Proteomes" id="UP000275267"/>
    </source>
</evidence>
<dbReference type="AlphaFoldDB" id="A0A3L6TFZ9"/>
<dbReference type="GO" id="GO:0004386">
    <property type="term" value="F:helicase activity"/>
    <property type="evidence" value="ECO:0007669"/>
    <property type="project" value="UniProtKB-KW"/>
</dbReference>
<keyword evidence="1" id="KW-0479">Metal-binding</keyword>
<evidence type="ECO:0000313" key="4">
    <source>
        <dbReference type="EMBL" id="RLN36478.1"/>
    </source>
</evidence>
<dbReference type="Gene3D" id="4.10.60.10">
    <property type="entry name" value="Zinc finger, CCHC-type"/>
    <property type="match status" value="1"/>
</dbReference>
<dbReference type="GO" id="GO:0003676">
    <property type="term" value="F:nucleic acid binding"/>
    <property type="evidence" value="ECO:0007669"/>
    <property type="project" value="InterPro"/>
</dbReference>
<gene>
    <name evidence="4" type="ORF">C2845_PM03G29280</name>
</gene>
<protein>
    <submittedName>
        <fullName evidence="4">ATP-dependent RNA helicase glh-2-like</fullName>
    </submittedName>
</protein>
<accession>A0A3L6TFZ9</accession>
<keyword evidence="5" id="KW-1185">Reference proteome</keyword>
<keyword evidence="1" id="KW-0863">Zinc-finger</keyword>
<proteinExistence type="predicted"/>
<dbReference type="Proteomes" id="UP000275267">
    <property type="component" value="Unassembled WGS sequence"/>
</dbReference>
<dbReference type="PANTHER" id="PTHR33170:SF51">
    <property type="entry name" value="CCHC-TYPE DOMAIN-CONTAINING PROTEIN"/>
    <property type="match status" value="1"/>
</dbReference>
<evidence type="ECO:0000256" key="2">
    <source>
        <dbReference type="SAM" id="MobiDB-lite"/>
    </source>
</evidence>
<dbReference type="OrthoDB" id="696297at2759"/>
<dbReference type="Pfam" id="PF00098">
    <property type="entry name" value="zf-CCHC"/>
    <property type="match status" value="2"/>
</dbReference>
<sequence length="234" mass="26387">MAQNRADDSRGADASTRTIKRRVDERGDSKLLGEEDLRHKLIRDQDKGYGRPAQMNFQRRDDRGVEFGRTEGQPLCYRCNQTGHLHSDCTNPPIYYNCKESGHMSSSCPQIKVNKGLKLCGFGLPGQMFYSIQIPVEEEDQDQKPILAVMHIREGITWVVEEESAKKDKGGDIFVGVDKDEEDDKEEKSDCYTPFLEEFANPNGKSAGDGGLTALNQIHKTRRMSLSANIRETT</sequence>
<feature type="compositionally biased region" description="Basic and acidic residues" evidence="2">
    <location>
        <begin position="1"/>
        <end position="11"/>
    </location>
</feature>
<comment type="caution">
    <text evidence="4">The sequence shown here is derived from an EMBL/GenBank/DDBJ whole genome shotgun (WGS) entry which is preliminary data.</text>
</comment>
<dbReference type="SMART" id="SM00343">
    <property type="entry name" value="ZnF_C2HC"/>
    <property type="match status" value="2"/>
</dbReference>
<evidence type="ECO:0000259" key="3">
    <source>
        <dbReference type="PROSITE" id="PS50158"/>
    </source>
</evidence>
<dbReference type="GO" id="GO:0008270">
    <property type="term" value="F:zinc ion binding"/>
    <property type="evidence" value="ECO:0007669"/>
    <property type="project" value="UniProtKB-KW"/>
</dbReference>
<reference evidence="5" key="1">
    <citation type="journal article" date="2019" name="Nat. Commun.">
        <title>The genome of broomcorn millet.</title>
        <authorList>
            <person name="Zou C."/>
            <person name="Miki D."/>
            <person name="Li D."/>
            <person name="Tang Q."/>
            <person name="Xiao L."/>
            <person name="Rajput S."/>
            <person name="Deng P."/>
            <person name="Jia W."/>
            <person name="Huang R."/>
            <person name="Zhang M."/>
            <person name="Sun Y."/>
            <person name="Hu J."/>
            <person name="Fu X."/>
            <person name="Schnable P.S."/>
            <person name="Li F."/>
            <person name="Zhang H."/>
            <person name="Feng B."/>
            <person name="Zhu X."/>
            <person name="Liu R."/>
            <person name="Schnable J.C."/>
            <person name="Zhu J.-K."/>
            <person name="Zhang H."/>
        </authorList>
    </citation>
    <scope>NUCLEOTIDE SEQUENCE [LARGE SCALE GENOMIC DNA]</scope>
</reference>
<feature type="domain" description="CCHC-type" evidence="3">
    <location>
        <begin position="76"/>
        <end position="91"/>
    </location>
</feature>
<dbReference type="PROSITE" id="PS50158">
    <property type="entry name" value="ZF_CCHC"/>
    <property type="match status" value="1"/>
</dbReference>
<keyword evidence="1" id="KW-0862">Zinc</keyword>
<dbReference type="STRING" id="4540.A0A3L6TFZ9"/>
<dbReference type="InterPro" id="IPR036875">
    <property type="entry name" value="Znf_CCHC_sf"/>
</dbReference>